<keyword evidence="3" id="KW-1185">Reference proteome</keyword>
<reference evidence="2 3" key="1">
    <citation type="submission" date="2023-01" db="EMBL/GenBank/DDBJ databases">
        <authorList>
            <person name="Whitehead M."/>
        </authorList>
    </citation>
    <scope>NUCLEOTIDE SEQUENCE [LARGE SCALE GENOMIC DNA]</scope>
</reference>
<organism evidence="2 3">
    <name type="scientific">Macrosiphum euphorbiae</name>
    <name type="common">potato aphid</name>
    <dbReference type="NCBI Taxonomy" id="13131"/>
    <lineage>
        <taxon>Eukaryota</taxon>
        <taxon>Metazoa</taxon>
        <taxon>Ecdysozoa</taxon>
        <taxon>Arthropoda</taxon>
        <taxon>Hexapoda</taxon>
        <taxon>Insecta</taxon>
        <taxon>Pterygota</taxon>
        <taxon>Neoptera</taxon>
        <taxon>Paraneoptera</taxon>
        <taxon>Hemiptera</taxon>
        <taxon>Sternorrhyncha</taxon>
        <taxon>Aphidomorpha</taxon>
        <taxon>Aphidoidea</taxon>
        <taxon>Aphididae</taxon>
        <taxon>Macrosiphini</taxon>
        <taxon>Macrosiphum</taxon>
    </lineage>
</organism>
<gene>
    <name evidence="2" type="ORF">MEUPH1_LOCUS26030</name>
</gene>
<dbReference type="InterPro" id="IPR022242">
    <property type="entry name" value="TNP-like_C"/>
</dbReference>
<evidence type="ECO:0000313" key="3">
    <source>
        <dbReference type="Proteomes" id="UP001160148"/>
    </source>
</evidence>
<dbReference type="AlphaFoldDB" id="A0AAV0XWF2"/>
<proteinExistence type="predicted"/>
<feature type="domain" description="Transposable element P transposase-like C-terminal" evidence="1">
    <location>
        <begin position="61"/>
        <end position="99"/>
    </location>
</feature>
<protein>
    <recommendedName>
        <fullName evidence="1">Transposable element P transposase-like C-terminal domain-containing protein</fullName>
    </recommendedName>
</protein>
<dbReference type="Proteomes" id="UP001160148">
    <property type="component" value="Unassembled WGS sequence"/>
</dbReference>
<evidence type="ECO:0000259" key="1">
    <source>
        <dbReference type="Pfam" id="PF12596"/>
    </source>
</evidence>
<dbReference type="EMBL" id="CARXXK010001019">
    <property type="protein sequence ID" value="CAI6372108.1"/>
    <property type="molecule type" value="Genomic_DNA"/>
</dbReference>
<evidence type="ECO:0000313" key="2">
    <source>
        <dbReference type="EMBL" id="CAI6372108.1"/>
    </source>
</evidence>
<accession>A0AAV0XWF2</accession>
<name>A0AAV0XWF2_9HEMI</name>
<dbReference type="Pfam" id="PF12596">
    <property type="entry name" value="Tnp_P_element_C"/>
    <property type="match status" value="1"/>
</dbReference>
<sequence>MFSLRWYILGKHSDFVFTENTNSQVDLENRLLTENECLTSQMLNLSTFETDDPTECFDLLREFEMAENEPFNELEEDSAQYVAGYICNRFARKYPDLIKQTDDGDVAEDCWTNVKSRGGLKLPSNNLMAAIKFLEIEFKLVNGDNISKSKGIMKNMINRLTPIIQYLSIPQEVIDCLVRTRTFIRMNNLNKQLISDKYQKKK</sequence>
<comment type="caution">
    <text evidence="2">The sequence shown here is derived from an EMBL/GenBank/DDBJ whole genome shotgun (WGS) entry which is preliminary data.</text>
</comment>